<dbReference type="EC" id="2.7.7.7" evidence="2"/>
<keyword evidence="2" id="KW-0548">Nucleotidyltransferase</keyword>
<keyword evidence="2" id="KW-0808">Transferase</keyword>
<name>Q01Q28_SOLUE</name>
<dbReference type="PANTHER" id="PTHR11669">
    <property type="entry name" value="REPLICATION FACTOR C / DNA POLYMERASE III GAMMA-TAU SUBUNIT"/>
    <property type="match status" value="1"/>
</dbReference>
<dbReference type="EMBL" id="CP000473">
    <property type="protein sequence ID" value="ABJ88242.1"/>
    <property type="molecule type" value="Genomic_DNA"/>
</dbReference>
<feature type="domain" description="AAA+ ATPase" evidence="1">
    <location>
        <begin position="24"/>
        <end position="188"/>
    </location>
</feature>
<dbReference type="InterPro" id="IPR050238">
    <property type="entry name" value="DNA_Rep/Repair_Clamp_Loader"/>
</dbReference>
<dbReference type="Gene3D" id="3.40.50.300">
    <property type="entry name" value="P-loop containing nucleotide triphosphate hydrolases"/>
    <property type="match status" value="1"/>
</dbReference>
<sequence length="342" mass="38453">MFENFWGNTAVTEALEQMIAQQRVSQTLLFSGPEGVGKATLARRLGARLLAHPELIERDDLALPENLETIATREKWTAEKRNEDPLQFATHPDFVTFPPDGPLRQISIPQTRRLKDAAQYLPHKGSRRIFLIDHVDRANDQAANSLLKTLEEPPDHLILIMTAQNAYDLLPTIRSRAVPFYFAPLAPAEMRAFVKARGLDQPERRIALAAGSPGIAMSLDLEAYDKRRAAMLVLLKAAAGAAPFSAWIPIGETIGRSKSEKLELYLKVLYELLRDLLMLHEGGGEIRNQDIRRDLEVLSAKIEFTWIRKAVTRVDEVAMLLRRNIQKTIALDALILELRGIS</sequence>
<dbReference type="STRING" id="234267.Acid_7331"/>
<evidence type="ECO:0000259" key="1">
    <source>
        <dbReference type="SMART" id="SM00382"/>
    </source>
</evidence>
<dbReference type="HOGENOM" id="CLU_006229_4_0_0"/>
<dbReference type="PANTHER" id="PTHR11669:SF8">
    <property type="entry name" value="DNA POLYMERASE III SUBUNIT DELTA"/>
    <property type="match status" value="1"/>
</dbReference>
<dbReference type="FunCoup" id="Q01Q28">
    <property type="interactions" value="174"/>
</dbReference>
<dbReference type="InterPro" id="IPR027417">
    <property type="entry name" value="P-loop_NTPase"/>
</dbReference>
<dbReference type="SMART" id="SM00382">
    <property type="entry name" value="AAA"/>
    <property type="match status" value="1"/>
</dbReference>
<accession>Q01Q28</accession>
<gene>
    <name evidence="2" type="ordered locus">Acid_7331</name>
</gene>
<dbReference type="GO" id="GO:0003887">
    <property type="term" value="F:DNA-directed DNA polymerase activity"/>
    <property type="evidence" value="ECO:0007669"/>
    <property type="project" value="UniProtKB-EC"/>
</dbReference>
<dbReference type="KEGG" id="sus:Acid_7331"/>
<dbReference type="eggNOG" id="COG0470">
    <property type="taxonomic scope" value="Bacteria"/>
</dbReference>
<evidence type="ECO:0000313" key="2">
    <source>
        <dbReference type="EMBL" id="ABJ88242.1"/>
    </source>
</evidence>
<dbReference type="Pfam" id="PF13177">
    <property type="entry name" value="DNA_pol3_delta2"/>
    <property type="match status" value="1"/>
</dbReference>
<dbReference type="InterPro" id="IPR003593">
    <property type="entry name" value="AAA+_ATPase"/>
</dbReference>
<dbReference type="SUPFAM" id="SSF52540">
    <property type="entry name" value="P-loop containing nucleoside triphosphate hydrolases"/>
    <property type="match status" value="1"/>
</dbReference>
<protein>
    <submittedName>
        <fullName evidence="2">DNA polymerase III, delta prime subunit</fullName>
        <ecNumber evidence="2">2.7.7.7</ecNumber>
    </submittedName>
</protein>
<organism evidence="2">
    <name type="scientific">Solibacter usitatus (strain Ellin6076)</name>
    <dbReference type="NCBI Taxonomy" id="234267"/>
    <lineage>
        <taxon>Bacteria</taxon>
        <taxon>Pseudomonadati</taxon>
        <taxon>Acidobacteriota</taxon>
        <taxon>Terriglobia</taxon>
        <taxon>Bryobacterales</taxon>
        <taxon>Solibacteraceae</taxon>
        <taxon>Candidatus Solibacter</taxon>
    </lineage>
</organism>
<dbReference type="GO" id="GO:0006261">
    <property type="term" value="P:DNA-templated DNA replication"/>
    <property type="evidence" value="ECO:0007669"/>
    <property type="project" value="TreeGrafter"/>
</dbReference>
<proteinExistence type="predicted"/>
<reference evidence="2" key="1">
    <citation type="submission" date="2006-10" db="EMBL/GenBank/DDBJ databases">
        <title>Complete sequence of Solibacter usitatus Ellin6076.</title>
        <authorList>
            <consortium name="US DOE Joint Genome Institute"/>
            <person name="Copeland A."/>
            <person name="Lucas S."/>
            <person name="Lapidus A."/>
            <person name="Barry K."/>
            <person name="Detter J.C."/>
            <person name="Glavina del Rio T."/>
            <person name="Hammon N."/>
            <person name="Israni S."/>
            <person name="Dalin E."/>
            <person name="Tice H."/>
            <person name="Pitluck S."/>
            <person name="Thompson L.S."/>
            <person name="Brettin T."/>
            <person name="Bruce D."/>
            <person name="Han C."/>
            <person name="Tapia R."/>
            <person name="Gilna P."/>
            <person name="Schmutz J."/>
            <person name="Larimer F."/>
            <person name="Land M."/>
            <person name="Hauser L."/>
            <person name="Kyrpides N."/>
            <person name="Mikhailova N."/>
            <person name="Janssen P.H."/>
            <person name="Kuske C.R."/>
            <person name="Richardson P."/>
        </authorList>
    </citation>
    <scope>NUCLEOTIDE SEQUENCE</scope>
    <source>
        <strain evidence="2">Ellin6076</strain>
    </source>
</reference>
<dbReference type="InParanoid" id="Q01Q28"/>
<dbReference type="OrthoDB" id="9810148at2"/>
<dbReference type="AlphaFoldDB" id="Q01Q28"/>